<comment type="caution">
    <text evidence="9">The sequence shown here is derived from an EMBL/GenBank/DDBJ whole genome shotgun (WGS) entry which is preliminary data.</text>
</comment>
<evidence type="ECO:0000256" key="6">
    <source>
        <dbReference type="ARBA" id="ARBA00023002"/>
    </source>
</evidence>
<dbReference type="InterPro" id="IPR012259">
    <property type="entry name" value="DHFR"/>
</dbReference>
<keyword evidence="4" id="KW-0554">One-carbon metabolism</keyword>
<evidence type="ECO:0000256" key="2">
    <source>
        <dbReference type="ARBA" id="ARBA00009539"/>
    </source>
</evidence>
<dbReference type="PRINTS" id="PR00070">
    <property type="entry name" value="DHFR"/>
</dbReference>
<dbReference type="InterPro" id="IPR024072">
    <property type="entry name" value="DHFR-like_dom_sf"/>
</dbReference>
<name>A0ABQ2LCJ3_9PROT</name>
<accession>A0ABQ2LCJ3</accession>
<keyword evidence="6" id="KW-0560">Oxidoreductase</keyword>
<dbReference type="EC" id="1.5.1.3" evidence="3"/>
<gene>
    <name evidence="9" type="ORF">GCM10007972_11780</name>
</gene>
<dbReference type="Pfam" id="PF00186">
    <property type="entry name" value="DHFR_1"/>
    <property type="match status" value="1"/>
</dbReference>
<evidence type="ECO:0000256" key="3">
    <source>
        <dbReference type="ARBA" id="ARBA00012856"/>
    </source>
</evidence>
<reference evidence="10" key="1">
    <citation type="journal article" date="2019" name="Int. J. Syst. Evol. Microbiol.">
        <title>The Global Catalogue of Microorganisms (GCM) 10K type strain sequencing project: providing services to taxonomists for standard genome sequencing and annotation.</title>
        <authorList>
            <consortium name="The Broad Institute Genomics Platform"/>
            <consortium name="The Broad Institute Genome Sequencing Center for Infectious Disease"/>
            <person name="Wu L."/>
            <person name="Ma J."/>
        </authorList>
    </citation>
    <scope>NUCLEOTIDE SEQUENCE [LARGE SCALE GENOMIC DNA]</scope>
    <source>
        <strain evidence="10">JCM 17843</strain>
    </source>
</reference>
<comment type="pathway">
    <text evidence="1">Cofactor biosynthesis; tetrahydrofolate biosynthesis; 5,6,7,8-tetrahydrofolate from 7,8-dihydrofolate: step 1/1.</text>
</comment>
<keyword evidence="10" id="KW-1185">Reference proteome</keyword>
<evidence type="ECO:0000256" key="5">
    <source>
        <dbReference type="ARBA" id="ARBA00022857"/>
    </source>
</evidence>
<dbReference type="InterPro" id="IPR001796">
    <property type="entry name" value="DHFR_dom"/>
</dbReference>
<comment type="similarity">
    <text evidence="2">Belongs to the dihydrofolate reductase family.</text>
</comment>
<evidence type="ECO:0000256" key="1">
    <source>
        <dbReference type="ARBA" id="ARBA00004903"/>
    </source>
</evidence>
<dbReference type="CDD" id="cd00209">
    <property type="entry name" value="DHFR"/>
    <property type="match status" value="1"/>
</dbReference>
<evidence type="ECO:0000256" key="4">
    <source>
        <dbReference type="ARBA" id="ARBA00022563"/>
    </source>
</evidence>
<evidence type="ECO:0000259" key="8">
    <source>
        <dbReference type="PROSITE" id="PS51330"/>
    </source>
</evidence>
<protein>
    <recommendedName>
        <fullName evidence="3">dihydrofolate reductase</fullName>
        <ecNumber evidence="3">1.5.1.3</ecNumber>
    </recommendedName>
</protein>
<sequence>MPWHLPADLRHFRKITLGHTVLMGRKTYESIGKPLPKRRNIVITRQENWHAEGVDVASSVDEAIRMAGSDEEIMVIGGGEIYRQSLPRADRVYLTRVHLEVAGDTYFPELSKDQWREVSCIDHPAEGEAPAYSLRMLDRA</sequence>
<dbReference type="PANTHER" id="PTHR48069">
    <property type="entry name" value="DIHYDROFOLATE REDUCTASE"/>
    <property type="match status" value="1"/>
</dbReference>
<comment type="function">
    <text evidence="7">Key enzyme in folate metabolism. Catalyzes an essential reaction for de novo glycine and purine synthesis, and for DNA precursor synthesis.</text>
</comment>
<dbReference type="Gene3D" id="3.40.430.10">
    <property type="entry name" value="Dihydrofolate Reductase, subunit A"/>
    <property type="match status" value="1"/>
</dbReference>
<dbReference type="PROSITE" id="PS51330">
    <property type="entry name" value="DHFR_2"/>
    <property type="match status" value="1"/>
</dbReference>
<evidence type="ECO:0000313" key="10">
    <source>
        <dbReference type="Proteomes" id="UP000602381"/>
    </source>
</evidence>
<evidence type="ECO:0000256" key="7">
    <source>
        <dbReference type="ARBA" id="ARBA00025067"/>
    </source>
</evidence>
<dbReference type="PANTHER" id="PTHR48069:SF3">
    <property type="entry name" value="DIHYDROFOLATE REDUCTASE"/>
    <property type="match status" value="1"/>
</dbReference>
<evidence type="ECO:0000313" key="9">
    <source>
        <dbReference type="EMBL" id="GGO09831.1"/>
    </source>
</evidence>
<feature type="domain" description="DHFR" evidence="8">
    <location>
        <begin position="1"/>
        <end position="139"/>
    </location>
</feature>
<dbReference type="Proteomes" id="UP000602381">
    <property type="component" value="Unassembled WGS sequence"/>
</dbReference>
<dbReference type="EMBL" id="BMOV01000003">
    <property type="protein sequence ID" value="GGO09831.1"/>
    <property type="molecule type" value="Genomic_DNA"/>
</dbReference>
<dbReference type="PIRSF" id="PIRSF000194">
    <property type="entry name" value="DHFR"/>
    <property type="match status" value="1"/>
</dbReference>
<organism evidence="9 10">
    <name type="scientific">Iodidimonas muriae</name>
    <dbReference type="NCBI Taxonomy" id="261467"/>
    <lineage>
        <taxon>Bacteria</taxon>
        <taxon>Pseudomonadati</taxon>
        <taxon>Pseudomonadota</taxon>
        <taxon>Alphaproteobacteria</taxon>
        <taxon>Iodidimonadales</taxon>
        <taxon>Iodidimonadaceae</taxon>
        <taxon>Iodidimonas</taxon>
    </lineage>
</organism>
<dbReference type="SUPFAM" id="SSF53597">
    <property type="entry name" value="Dihydrofolate reductase-like"/>
    <property type="match status" value="1"/>
</dbReference>
<keyword evidence="5" id="KW-0521">NADP</keyword>
<proteinExistence type="inferred from homology"/>